<dbReference type="Gene3D" id="3.40.50.620">
    <property type="entry name" value="HUPs"/>
    <property type="match status" value="1"/>
</dbReference>
<keyword evidence="15" id="KW-1185">Reference proteome</keyword>
<dbReference type="PANTHER" id="PTHR45765:SF1">
    <property type="entry name" value="METHIONINE--TRNA LIGASE, CYTOPLASMIC"/>
    <property type="match status" value="1"/>
</dbReference>
<dbReference type="InterPro" id="IPR014758">
    <property type="entry name" value="Met-tRNA_synth"/>
</dbReference>
<comment type="similarity">
    <text evidence="2 11">Belongs to the class-I aminoacyl-tRNA synthetase family.</text>
</comment>
<evidence type="ECO:0000256" key="6">
    <source>
        <dbReference type="ARBA" id="ARBA00022840"/>
    </source>
</evidence>
<evidence type="ECO:0000256" key="4">
    <source>
        <dbReference type="ARBA" id="ARBA00022598"/>
    </source>
</evidence>
<dbReference type="CDD" id="cd00814">
    <property type="entry name" value="MetRS_core"/>
    <property type="match status" value="1"/>
</dbReference>
<dbReference type="Proteomes" id="UP001516464">
    <property type="component" value="Unassembled WGS sequence"/>
</dbReference>
<dbReference type="Pfam" id="PF19303">
    <property type="entry name" value="Anticodon_3"/>
    <property type="match status" value="1"/>
</dbReference>
<name>A0ABQ7HZZ6_9MICR</name>
<dbReference type="Gene3D" id="2.20.28.20">
    <property type="entry name" value="Methionyl-tRNA synthetase, Zn-domain"/>
    <property type="match status" value="1"/>
</dbReference>
<evidence type="ECO:0000256" key="7">
    <source>
        <dbReference type="ARBA" id="ARBA00022917"/>
    </source>
</evidence>
<evidence type="ECO:0000259" key="13">
    <source>
        <dbReference type="Pfam" id="PF19303"/>
    </source>
</evidence>
<keyword evidence="8 11" id="KW-0030">Aminoacyl-tRNA synthetase</keyword>
<sequence>MKRKLITSALPYVNNQPHLGNIVGCVLSADVYSRYCKHRGQEVIYICGTDEYGTATEIKAMEEGVHPKDICDRNSAYHKKVYDWFGINFDYFGRTAVEEHTQMVQKMFKKLFENGYFEEKESEQFFCEKCEFFLADRYVIGNCSKCGSDKARGDQCDTCGCLINSLELVDPKCSICISTPKIKQTKHFYLRLDALKPKIENFINERSEKWSENAKEISNSWINKDLYARCMTRDLKYKWGVPVPMEGFESKVFYVWFDAPIGYFTFAKCYLGDDYEKWIKGDGCKFYQFMGKDNVPFHSIIFPGILLGQNEDYTLVSVINSTEYLMFENNKFSKSRNHGIFGSDLLTGKYGNHSIWRYYLMKIRPESKDSNFSFEDFKNSITSDLLNNFGNLCNRVLKYLNSRCEGVTKETIIREEEKLLISKIKTLYFQYLEEMESINLRNGIKIFLEMSKLGNEYLQKAFSSNDYREIRDGVFSFALNIIILLGHIIVPFMPEIADRVFEMSNIKPEKFPSDFNIMKSGHKISSNIKPLFDPFTKEQLEILKR</sequence>
<dbReference type="EC" id="6.1.1.10" evidence="3"/>
<accession>A0ABQ7HZZ6</accession>
<keyword evidence="5 11" id="KW-0547">Nucleotide-binding</keyword>
<dbReference type="EMBL" id="SBIQ01000060">
    <property type="protein sequence ID" value="KAF7683693.1"/>
    <property type="molecule type" value="Genomic_DNA"/>
</dbReference>
<keyword evidence="7 11" id="KW-0648">Protein biosynthesis</keyword>
<evidence type="ECO:0000313" key="14">
    <source>
        <dbReference type="EMBL" id="KAF7683693.1"/>
    </source>
</evidence>
<evidence type="ECO:0000256" key="10">
    <source>
        <dbReference type="ARBA" id="ARBA00047364"/>
    </source>
</evidence>
<dbReference type="InterPro" id="IPR029038">
    <property type="entry name" value="MetRS_Zn"/>
</dbReference>
<dbReference type="NCBIfam" id="TIGR00398">
    <property type="entry name" value="metG"/>
    <property type="match status" value="1"/>
</dbReference>
<organism evidence="14 15">
    <name type="scientific">Astathelohania contejeani</name>
    <dbReference type="NCBI Taxonomy" id="164912"/>
    <lineage>
        <taxon>Eukaryota</taxon>
        <taxon>Fungi</taxon>
        <taxon>Fungi incertae sedis</taxon>
        <taxon>Microsporidia</taxon>
        <taxon>Astathelohaniidae</taxon>
        <taxon>Astathelohania</taxon>
    </lineage>
</organism>
<evidence type="ECO:0000313" key="15">
    <source>
        <dbReference type="Proteomes" id="UP001516464"/>
    </source>
</evidence>
<dbReference type="InterPro" id="IPR033911">
    <property type="entry name" value="MetRS_core"/>
</dbReference>
<dbReference type="PRINTS" id="PR01041">
    <property type="entry name" value="TRNASYNTHMET"/>
</dbReference>
<dbReference type="PROSITE" id="PS00178">
    <property type="entry name" value="AA_TRNA_LIGASE_I"/>
    <property type="match status" value="1"/>
</dbReference>
<dbReference type="PANTHER" id="PTHR45765">
    <property type="entry name" value="METHIONINE--TRNA LIGASE"/>
    <property type="match status" value="1"/>
</dbReference>
<gene>
    <name evidence="14" type="ORF">TCON_1096</name>
</gene>
<dbReference type="InterPro" id="IPR015413">
    <property type="entry name" value="Methionyl/Leucyl_tRNA_Synth"/>
</dbReference>
<dbReference type="SUPFAM" id="SSF57770">
    <property type="entry name" value="Methionyl-tRNA synthetase (MetRS), Zn-domain"/>
    <property type="match status" value="1"/>
</dbReference>
<dbReference type="InterPro" id="IPR001412">
    <property type="entry name" value="aa-tRNA-synth_I_CS"/>
</dbReference>
<dbReference type="Pfam" id="PF09334">
    <property type="entry name" value="tRNA-synt_1g"/>
    <property type="match status" value="1"/>
</dbReference>
<comment type="catalytic activity">
    <reaction evidence="10">
        <text>tRNA(Met) + L-methionine + ATP = L-methionyl-tRNA(Met) + AMP + diphosphate</text>
        <dbReference type="Rhea" id="RHEA:13481"/>
        <dbReference type="Rhea" id="RHEA-COMP:9667"/>
        <dbReference type="Rhea" id="RHEA-COMP:9698"/>
        <dbReference type="ChEBI" id="CHEBI:30616"/>
        <dbReference type="ChEBI" id="CHEBI:33019"/>
        <dbReference type="ChEBI" id="CHEBI:57844"/>
        <dbReference type="ChEBI" id="CHEBI:78442"/>
        <dbReference type="ChEBI" id="CHEBI:78530"/>
        <dbReference type="ChEBI" id="CHEBI:456215"/>
        <dbReference type="EC" id="6.1.1.10"/>
    </reaction>
</comment>
<reference evidence="14 15" key="1">
    <citation type="submission" date="2019-01" db="EMBL/GenBank/DDBJ databases">
        <title>Genomes sequencing and comparative genomics of infectious freshwater microsporidia, Cucumispora dikerogammari and Thelohania contejeani.</title>
        <authorList>
            <person name="Cormier A."/>
            <person name="Giraud I."/>
            <person name="Wattier R."/>
            <person name="Teixeira M."/>
            <person name="Grandjean F."/>
            <person name="Rigaud T."/>
            <person name="Cordaux R."/>
        </authorList>
    </citation>
    <scope>NUCLEOTIDE SEQUENCE [LARGE SCALE GENOMIC DNA]</scope>
    <source>
        <strain evidence="14">T1</strain>
        <tissue evidence="14">Spores</tissue>
    </source>
</reference>
<comment type="caution">
    <text evidence="14">The sequence shown here is derived from an EMBL/GenBank/DDBJ whole genome shotgun (WGS) entry which is preliminary data.</text>
</comment>
<dbReference type="GO" id="GO:0016874">
    <property type="term" value="F:ligase activity"/>
    <property type="evidence" value="ECO:0007669"/>
    <property type="project" value="UniProtKB-KW"/>
</dbReference>
<evidence type="ECO:0000256" key="5">
    <source>
        <dbReference type="ARBA" id="ARBA00022741"/>
    </source>
</evidence>
<evidence type="ECO:0000259" key="12">
    <source>
        <dbReference type="Pfam" id="PF09334"/>
    </source>
</evidence>
<comment type="subcellular location">
    <subcellularLocation>
        <location evidence="1">Cytoplasm</location>
    </subcellularLocation>
</comment>
<evidence type="ECO:0000256" key="1">
    <source>
        <dbReference type="ARBA" id="ARBA00004496"/>
    </source>
</evidence>
<dbReference type="InterPro" id="IPR009080">
    <property type="entry name" value="tRNAsynth_Ia_anticodon-bd"/>
</dbReference>
<evidence type="ECO:0000256" key="8">
    <source>
        <dbReference type="ARBA" id="ARBA00023146"/>
    </source>
</evidence>
<evidence type="ECO:0000256" key="3">
    <source>
        <dbReference type="ARBA" id="ARBA00012838"/>
    </source>
</evidence>
<protein>
    <recommendedName>
        <fullName evidence="3">methionine--tRNA ligase</fullName>
        <ecNumber evidence="3">6.1.1.10</ecNumber>
    </recommendedName>
    <alternativeName>
        <fullName evidence="9">Methionyl-tRNA synthetase</fullName>
    </alternativeName>
</protein>
<dbReference type="SUPFAM" id="SSF47323">
    <property type="entry name" value="Anticodon-binding domain of a subclass of class I aminoacyl-tRNA synthetases"/>
    <property type="match status" value="1"/>
</dbReference>
<evidence type="ECO:0000256" key="2">
    <source>
        <dbReference type="ARBA" id="ARBA00005594"/>
    </source>
</evidence>
<evidence type="ECO:0000256" key="11">
    <source>
        <dbReference type="RuleBase" id="RU363039"/>
    </source>
</evidence>
<dbReference type="Gene3D" id="1.10.730.10">
    <property type="entry name" value="Isoleucyl-tRNA Synthetase, Domain 1"/>
    <property type="match status" value="1"/>
</dbReference>
<dbReference type="InterPro" id="IPR023458">
    <property type="entry name" value="Met-tRNA_ligase_1"/>
</dbReference>
<keyword evidence="4 11" id="KW-0436">Ligase</keyword>
<evidence type="ECO:0000256" key="9">
    <source>
        <dbReference type="ARBA" id="ARBA00030904"/>
    </source>
</evidence>
<dbReference type="SUPFAM" id="SSF52374">
    <property type="entry name" value="Nucleotidylyl transferase"/>
    <property type="match status" value="1"/>
</dbReference>
<dbReference type="InterPro" id="IPR041872">
    <property type="entry name" value="Anticodon_Met"/>
</dbReference>
<proteinExistence type="inferred from homology"/>
<feature type="domain" description="Methionyl-tRNA synthetase anticodon-binding" evidence="13">
    <location>
        <begin position="413"/>
        <end position="538"/>
    </location>
</feature>
<feature type="domain" description="Methionyl/Leucyl tRNA synthetase" evidence="12">
    <location>
        <begin position="5"/>
        <end position="397"/>
    </location>
</feature>
<keyword evidence="6 11" id="KW-0067">ATP-binding</keyword>
<dbReference type="InterPro" id="IPR014729">
    <property type="entry name" value="Rossmann-like_a/b/a_fold"/>
</dbReference>